<dbReference type="RefSeq" id="XP_055895802.1">
    <property type="nucleotide sequence ID" value="XM_056039827.1"/>
</dbReference>
<sequence length="903" mass="103197">MEYVKKSILGLDLKYGSVVLCLSLTVLFRFGLSSEAGVPKLVNLFVTEQNDMRIEVDTGTSSPSTLSVVYQDFSLSVQPLCTVNCSGGDTCLCEFDNTDPYFIISAHNVTLIINVSKSDSAESQQVKQEVCLMDYVIPGCVKELSTLNISAVEAVIQFRPSKETARLINLMDKNKKFLYSLELWASDDSLQLLTMSLVKDYLFDVDLFELDFDLQYASITFDSLTESTHYTLLVTGIVANRKGCTQYLNFTTLLLAPSSPPQLDMFTYSRFNDQTGMSSLWLMWKPEVTNGIKYHVEISSDSEPSMYLNVTTNYILQANLPPKELVVEIWSLNDIGQSQNASQILIPFTQDNFTYNVVIEILNDSHAFVYANFSNQESIQDIAFHVCESEDTNQKIDVCLDYPYTKMLNKTRPFQNLLQVLFFIVVSTKLPESITLEQNVTYVQYLDKRLIYKETVVVANVTLNAQTQPMNLSNSDILFHLRDSHTEDQRRKRSSDGHHLRDTHTEDQHRKRSSDGHHLRDTHTEDQHRKRSSDGHHLRDTHTEDQRRKRSSDGHHLRDTHTEDQHRKRSSDSYHLRDTHTEDQHRKRSFDSYHLRDTHTEDQRRKRSSDSNPQSNFLSLSSLGASSKFYISIKSEGFWQGMKKSQCYFSRQLDVANVIVHNENGFLTISQKCDPTMPKQFLVRFYEIYSAPNNVCGTDERQLLATLDNSIFGVNIFKLPSEWTFICVISIGDSANNLQVVENPFSPESTFSTKVIIIIVVCIVMVCIPIFIMIGWLIYKCIHRKKYFDEMVTTSDFQDYTSEGMEQGSNESEQGGSDSSNRDTSSPSDLETYQNEKQWERKVPTPNVYNSLPHASHDTENISPLSQTSVDSHNTKEVLECHSHNTYDNISIQINSIALADIV</sequence>
<feature type="compositionally biased region" description="Polar residues" evidence="1">
    <location>
        <begin position="861"/>
        <end position="872"/>
    </location>
</feature>
<organism evidence="3 7">
    <name type="scientific">Biomphalaria glabrata</name>
    <name type="common">Bloodfluke planorb</name>
    <name type="synonym">Freshwater snail</name>
    <dbReference type="NCBI Taxonomy" id="6526"/>
    <lineage>
        <taxon>Eukaryota</taxon>
        <taxon>Metazoa</taxon>
        <taxon>Spiralia</taxon>
        <taxon>Lophotrochozoa</taxon>
        <taxon>Mollusca</taxon>
        <taxon>Gastropoda</taxon>
        <taxon>Heterobranchia</taxon>
        <taxon>Euthyneura</taxon>
        <taxon>Panpulmonata</taxon>
        <taxon>Hygrophila</taxon>
        <taxon>Lymnaeoidea</taxon>
        <taxon>Planorbidae</taxon>
        <taxon>Biomphalaria</taxon>
    </lineage>
</organism>
<feature type="compositionally biased region" description="Polar residues" evidence="1">
    <location>
        <begin position="807"/>
        <end position="816"/>
    </location>
</feature>
<feature type="region of interest" description="Disordered" evidence="1">
    <location>
        <begin position="801"/>
        <end position="837"/>
    </location>
</feature>
<feature type="compositionally biased region" description="Low complexity" evidence="1">
    <location>
        <begin position="817"/>
        <end position="829"/>
    </location>
</feature>
<feature type="transmembrane region" description="Helical" evidence="2">
    <location>
        <begin position="755"/>
        <end position="779"/>
    </location>
</feature>
<feature type="region of interest" description="Disordered" evidence="1">
    <location>
        <begin position="849"/>
        <end position="873"/>
    </location>
</feature>
<feature type="compositionally biased region" description="Basic and acidic residues" evidence="1">
    <location>
        <begin position="485"/>
        <end position="604"/>
    </location>
</feature>
<evidence type="ECO:0000313" key="4">
    <source>
        <dbReference type="RefSeq" id="XP_055895800.1"/>
    </source>
</evidence>
<keyword evidence="2" id="KW-0472">Membrane</keyword>
<evidence type="ECO:0000256" key="1">
    <source>
        <dbReference type="SAM" id="MobiDB-lite"/>
    </source>
</evidence>
<evidence type="ECO:0000313" key="5">
    <source>
        <dbReference type="RefSeq" id="XP_055895801.1"/>
    </source>
</evidence>
<dbReference type="RefSeq" id="XP_055895801.1">
    <property type="nucleotide sequence ID" value="XM_056039826.1"/>
</dbReference>
<reference evidence="4 5" key="1">
    <citation type="submission" date="2025-04" db="UniProtKB">
        <authorList>
            <consortium name="RefSeq"/>
        </authorList>
    </citation>
    <scope>IDENTIFICATION</scope>
</reference>
<dbReference type="RefSeq" id="XP_055895800.1">
    <property type="nucleotide sequence ID" value="XM_056039825.1"/>
</dbReference>
<protein>
    <submittedName>
        <fullName evidence="4 5">Uncharacterized protein LOC106071118 isoform X1</fullName>
    </submittedName>
</protein>
<proteinExistence type="predicted"/>
<dbReference type="AlphaFoldDB" id="A0A9W3B8N3"/>
<evidence type="ECO:0000256" key="2">
    <source>
        <dbReference type="SAM" id="Phobius"/>
    </source>
</evidence>
<keyword evidence="2" id="KW-0812">Transmembrane</keyword>
<keyword evidence="2" id="KW-1133">Transmembrane helix</keyword>
<evidence type="ECO:0000313" key="3">
    <source>
        <dbReference type="Proteomes" id="UP001165740"/>
    </source>
</evidence>
<feature type="region of interest" description="Disordered" evidence="1">
    <location>
        <begin position="485"/>
        <end position="617"/>
    </location>
</feature>
<evidence type="ECO:0000313" key="7">
    <source>
        <dbReference type="RefSeq" id="XP_055895803.1"/>
    </source>
</evidence>
<evidence type="ECO:0000313" key="6">
    <source>
        <dbReference type="RefSeq" id="XP_055895802.1"/>
    </source>
</evidence>
<dbReference type="RefSeq" id="XP_055895803.1">
    <property type="nucleotide sequence ID" value="XM_056039828.1"/>
</dbReference>
<name>A0A9W3B8N3_BIOGL</name>
<dbReference type="Proteomes" id="UP001165740">
    <property type="component" value="Chromosome 9"/>
</dbReference>
<dbReference type="OrthoDB" id="6071279at2759"/>
<accession>A0A9W3B8N3</accession>
<dbReference type="GeneID" id="106071118"/>
<keyword evidence="3" id="KW-1185">Reference proteome</keyword>
<gene>
    <name evidence="4 5 6 7" type="primary">LOC106071118</name>
</gene>